<dbReference type="EMBL" id="VIKR01000001">
    <property type="protein sequence ID" value="TQV77531.1"/>
    <property type="molecule type" value="Genomic_DNA"/>
</dbReference>
<sequence>MFRHLTILISVSLILVMPGRTLAASKIVLANSFSALAMNGKTIEPTAQMSKTVSLNSGLNRLVVEFEGTFKSEDSNAIEVVKSLPFLIEIYLEKDQTYQQRLLQPFGSEAAQQFAKVPKFSFVNMATNQQQNFQLNALSSKNQEYLKAESRLPTRKTLIISADTAKSAVKQAPAPHLSTVSEKLDYWWEKASEAEREAFLKRIEE</sequence>
<comment type="similarity">
    <text evidence="1">Belongs to the UPF0319 family.</text>
</comment>
<comment type="caution">
    <text evidence="3">The sequence shown here is derived from an EMBL/GenBank/DDBJ whole genome shotgun (WGS) entry which is preliminary data.</text>
</comment>
<proteinExistence type="inferred from homology"/>
<dbReference type="OrthoDB" id="5734775at2"/>
<dbReference type="AlphaFoldDB" id="A0A545TK40"/>
<accession>A0A545TK40</accession>
<name>A0A545TK40_9GAMM</name>
<dbReference type="RefSeq" id="WP_142941103.1">
    <property type="nucleotide sequence ID" value="NZ_VIKR01000001.1"/>
</dbReference>
<keyword evidence="4" id="KW-1185">Reference proteome</keyword>
<evidence type="ECO:0000256" key="2">
    <source>
        <dbReference type="ARBA" id="ARBA00022729"/>
    </source>
</evidence>
<evidence type="ECO:0000313" key="4">
    <source>
        <dbReference type="Proteomes" id="UP000317839"/>
    </source>
</evidence>
<dbReference type="PANTHER" id="PTHR38108:SF1">
    <property type="entry name" value="UPF0319 PROTEIN YCCT"/>
    <property type="match status" value="1"/>
</dbReference>
<gene>
    <name evidence="3" type="ORF">FLL45_06195</name>
</gene>
<reference evidence="3 4" key="1">
    <citation type="submission" date="2019-06" db="EMBL/GenBank/DDBJ databases">
        <title>Draft genome of Aliikangiella marina GYP-15.</title>
        <authorList>
            <person name="Wang G."/>
        </authorList>
    </citation>
    <scope>NUCLEOTIDE SEQUENCE [LARGE SCALE GENOMIC DNA]</scope>
    <source>
        <strain evidence="3 4">GYP-15</strain>
    </source>
</reference>
<keyword evidence="2" id="KW-0732">Signal</keyword>
<dbReference type="Proteomes" id="UP000317839">
    <property type="component" value="Unassembled WGS sequence"/>
</dbReference>
<organism evidence="3 4">
    <name type="scientific">Aliikangiella marina</name>
    <dbReference type="NCBI Taxonomy" id="1712262"/>
    <lineage>
        <taxon>Bacteria</taxon>
        <taxon>Pseudomonadati</taxon>
        <taxon>Pseudomonadota</taxon>
        <taxon>Gammaproteobacteria</taxon>
        <taxon>Oceanospirillales</taxon>
        <taxon>Pleioneaceae</taxon>
        <taxon>Aliikangiella</taxon>
    </lineage>
</organism>
<dbReference type="InterPro" id="IPR018635">
    <property type="entry name" value="UPF0319"/>
</dbReference>
<dbReference type="PANTHER" id="PTHR38108">
    <property type="entry name" value="UPF0319 PROTEIN YCCT"/>
    <property type="match status" value="1"/>
</dbReference>
<protein>
    <submittedName>
        <fullName evidence="3">DUF2057 domain-containing protein</fullName>
    </submittedName>
</protein>
<evidence type="ECO:0000313" key="3">
    <source>
        <dbReference type="EMBL" id="TQV77531.1"/>
    </source>
</evidence>
<dbReference type="Pfam" id="PF09829">
    <property type="entry name" value="DUF2057"/>
    <property type="match status" value="1"/>
</dbReference>
<evidence type="ECO:0000256" key="1">
    <source>
        <dbReference type="ARBA" id="ARBA00008490"/>
    </source>
</evidence>